<dbReference type="Pfam" id="PF20152">
    <property type="entry name" value="DUF6534"/>
    <property type="match status" value="1"/>
</dbReference>
<feature type="transmembrane region" description="Helical" evidence="2">
    <location>
        <begin position="36"/>
        <end position="57"/>
    </location>
</feature>
<gene>
    <name evidence="4" type="ORF">M404DRAFT_20955</name>
</gene>
<keyword evidence="2" id="KW-0812">Transmembrane</keyword>
<dbReference type="InParanoid" id="A0A0C3PAN1"/>
<feature type="domain" description="DUF6534" evidence="3">
    <location>
        <begin position="44"/>
        <end position="131"/>
    </location>
</feature>
<dbReference type="STRING" id="870435.A0A0C3PAN1"/>
<keyword evidence="2" id="KW-0472">Membrane</keyword>
<evidence type="ECO:0000259" key="3">
    <source>
        <dbReference type="Pfam" id="PF20152"/>
    </source>
</evidence>
<keyword evidence="2" id="KW-1133">Transmembrane helix</keyword>
<dbReference type="InterPro" id="IPR045339">
    <property type="entry name" value="DUF6534"/>
</dbReference>
<evidence type="ECO:0000256" key="1">
    <source>
        <dbReference type="SAM" id="MobiDB-lite"/>
    </source>
</evidence>
<feature type="region of interest" description="Disordered" evidence="1">
    <location>
        <begin position="154"/>
        <end position="197"/>
    </location>
</feature>
<feature type="transmembrane region" description="Helical" evidence="2">
    <location>
        <begin position="77"/>
        <end position="97"/>
    </location>
</feature>
<reference evidence="5" key="2">
    <citation type="submission" date="2015-01" db="EMBL/GenBank/DDBJ databases">
        <title>Evolutionary Origins and Diversification of the Mycorrhizal Mutualists.</title>
        <authorList>
            <consortium name="DOE Joint Genome Institute"/>
            <consortium name="Mycorrhizal Genomics Consortium"/>
            <person name="Kohler A."/>
            <person name="Kuo A."/>
            <person name="Nagy L.G."/>
            <person name="Floudas D."/>
            <person name="Copeland A."/>
            <person name="Barry K.W."/>
            <person name="Cichocki N."/>
            <person name="Veneault-Fourrey C."/>
            <person name="LaButti K."/>
            <person name="Lindquist E.A."/>
            <person name="Lipzen A."/>
            <person name="Lundell T."/>
            <person name="Morin E."/>
            <person name="Murat C."/>
            <person name="Riley R."/>
            <person name="Ohm R."/>
            <person name="Sun H."/>
            <person name="Tunlid A."/>
            <person name="Henrissat B."/>
            <person name="Grigoriev I.V."/>
            <person name="Hibbett D.S."/>
            <person name="Martin F."/>
        </authorList>
    </citation>
    <scope>NUCLEOTIDE SEQUENCE [LARGE SCALE GENOMIC DNA]</scope>
    <source>
        <strain evidence="5">Marx 270</strain>
    </source>
</reference>
<dbReference type="HOGENOM" id="CLU_046025_15_0_1"/>
<dbReference type="AlphaFoldDB" id="A0A0C3PAN1"/>
<sequence length="197" mass="21382">MGIPGGFGSTLIGALVSAMFVNNALSFSLRVRFYTSLPAISLVALAEVLITVSLCVLLYERGSRSAVPRTKNMLNTLIIYAVNRCLLSLLIVIGKVTVDADGIFVWMVALTFITPKLYANSLLASLNAREHLRSQSWGKPDLHMNAVHVSKLPKLSGDRESSKDREGNSNIRKRADIDTAAVSAHDATTALRREGKV</sequence>
<evidence type="ECO:0000313" key="4">
    <source>
        <dbReference type="EMBL" id="KIO10705.1"/>
    </source>
</evidence>
<organism evidence="4 5">
    <name type="scientific">Pisolithus tinctorius Marx 270</name>
    <dbReference type="NCBI Taxonomy" id="870435"/>
    <lineage>
        <taxon>Eukaryota</taxon>
        <taxon>Fungi</taxon>
        <taxon>Dikarya</taxon>
        <taxon>Basidiomycota</taxon>
        <taxon>Agaricomycotina</taxon>
        <taxon>Agaricomycetes</taxon>
        <taxon>Agaricomycetidae</taxon>
        <taxon>Boletales</taxon>
        <taxon>Sclerodermatineae</taxon>
        <taxon>Pisolithaceae</taxon>
        <taxon>Pisolithus</taxon>
    </lineage>
</organism>
<reference evidence="4 5" key="1">
    <citation type="submission" date="2014-04" db="EMBL/GenBank/DDBJ databases">
        <authorList>
            <consortium name="DOE Joint Genome Institute"/>
            <person name="Kuo A."/>
            <person name="Kohler A."/>
            <person name="Costa M.D."/>
            <person name="Nagy L.G."/>
            <person name="Floudas D."/>
            <person name="Copeland A."/>
            <person name="Barry K.W."/>
            <person name="Cichocki N."/>
            <person name="Veneault-Fourrey C."/>
            <person name="LaButti K."/>
            <person name="Lindquist E.A."/>
            <person name="Lipzen A."/>
            <person name="Lundell T."/>
            <person name="Morin E."/>
            <person name="Murat C."/>
            <person name="Sun H."/>
            <person name="Tunlid A."/>
            <person name="Henrissat B."/>
            <person name="Grigoriev I.V."/>
            <person name="Hibbett D.S."/>
            <person name="Martin F."/>
            <person name="Nordberg H.P."/>
            <person name="Cantor M.N."/>
            <person name="Hua S.X."/>
        </authorList>
    </citation>
    <scope>NUCLEOTIDE SEQUENCE [LARGE SCALE GENOMIC DNA]</scope>
    <source>
        <strain evidence="4 5">Marx 270</strain>
    </source>
</reference>
<accession>A0A0C3PAN1</accession>
<evidence type="ECO:0000256" key="2">
    <source>
        <dbReference type="SAM" id="Phobius"/>
    </source>
</evidence>
<feature type="transmembrane region" description="Helical" evidence="2">
    <location>
        <begin position="103"/>
        <end position="126"/>
    </location>
</feature>
<evidence type="ECO:0000313" key="5">
    <source>
        <dbReference type="Proteomes" id="UP000054217"/>
    </source>
</evidence>
<keyword evidence="5" id="KW-1185">Reference proteome</keyword>
<dbReference type="EMBL" id="KN831951">
    <property type="protein sequence ID" value="KIO10705.1"/>
    <property type="molecule type" value="Genomic_DNA"/>
</dbReference>
<name>A0A0C3PAN1_PISTI</name>
<feature type="compositionally biased region" description="Basic and acidic residues" evidence="1">
    <location>
        <begin position="156"/>
        <end position="177"/>
    </location>
</feature>
<dbReference type="OrthoDB" id="10311599at2759"/>
<dbReference type="Proteomes" id="UP000054217">
    <property type="component" value="Unassembled WGS sequence"/>
</dbReference>
<protein>
    <recommendedName>
        <fullName evidence="3">DUF6534 domain-containing protein</fullName>
    </recommendedName>
</protein>
<proteinExistence type="predicted"/>